<organism evidence="3">
    <name type="scientific">Nippostrongylus brasiliensis</name>
    <name type="common">Rat hookworm</name>
    <dbReference type="NCBI Taxonomy" id="27835"/>
    <lineage>
        <taxon>Eukaryota</taxon>
        <taxon>Metazoa</taxon>
        <taxon>Ecdysozoa</taxon>
        <taxon>Nematoda</taxon>
        <taxon>Chromadorea</taxon>
        <taxon>Rhabditida</taxon>
        <taxon>Rhabditina</taxon>
        <taxon>Rhabditomorpha</taxon>
        <taxon>Strongyloidea</taxon>
        <taxon>Heligmosomidae</taxon>
        <taxon>Nippostrongylus</taxon>
    </lineage>
</organism>
<dbReference type="Proteomes" id="UP000271162">
    <property type="component" value="Unassembled WGS sequence"/>
</dbReference>
<gene>
    <name evidence="1" type="ORF">NBR_LOCUS5296</name>
</gene>
<name>A0A0N4XRZ4_NIPBR</name>
<protein>
    <submittedName>
        <fullName evidence="3">DUF1534 domain-containing protein</fullName>
    </submittedName>
</protein>
<evidence type="ECO:0000313" key="1">
    <source>
        <dbReference type="EMBL" id="VDL68885.1"/>
    </source>
</evidence>
<proteinExistence type="predicted"/>
<reference evidence="1 2" key="2">
    <citation type="submission" date="2018-11" db="EMBL/GenBank/DDBJ databases">
        <authorList>
            <consortium name="Pathogen Informatics"/>
        </authorList>
    </citation>
    <scope>NUCLEOTIDE SEQUENCE [LARGE SCALE GENOMIC DNA]</scope>
</reference>
<evidence type="ECO:0000313" key="3">
    <source>
        <dbReference type="WBParaSite" id="NBR_0000529601-mRNA-1"/>
    </source>
</evidence>
<sequence length="40" mass="4696">MTVVPVGSPLFCRSEQRNQPRRIETHSLRRKAKLTFSGRR</sequence>
<reference evidence="3" key="1">
    <citation type="submission" date="2017-02" db="UniProtKB">
        <authorList>
            <consortium name="WormBaseParasite"/>
        </authorList>
    </citation>
    <scope>IDENTIFICATION</scope>
</reference>
<dbReference type="EMBL" id="UYSL01012279">
    <property type="protein sequence ID" value="VDL68885.1"/>
    <property type="molecule type" value="Genomic_DNA"/>
</dbReference>
<accession>A0A0N4XRZ4</accession>
<dbReference type="AlphaFoldDB" id="A0A0N4XRZ4"/>
<keyword evidence="2" id="KW-1185">Reference proteome</keyword>
<dbReference type="WBParaSite" id="NBR_0000529601-mRNA-1">
    <property type="protein sequence ID" value="NBR_0000529601-mRNA-1"/>
    <property type="gene ID" value="NBR_0000529601"/>
</dbReference>
<evidence type="ECO:0000313" key="2">
    <source>
        <dbReference type="Proteomes" id="UP000271162"/>
    </source>
</evidence>